<feature type="signal peptide" evidence="2">
    <location>
        <begin position="1"/>
        <end position="23"/>
    </location>
</feature>
<reference evidence="5" key="1">
    <citation type="journal article" date="2018" name="Nat. Microbiol.">
        <title>Leveraging single-cell genomics to expand the fungal tree of life.</title>
        <authorList>
            <person name="Ahrendt S.R."/>
            <person name="Quandt C.A."/>
            <person name="Ciobanu D."/>
            <person name="Clum A."/>
            <person name="Salamov A."/>
            <person name="Andreopoulos B."/>
            <person name="Cheng J.F."/>
            <person name="Woyke T."/>
            <person name="Pelin A."/>
            <person name="Henrissat B."/>
            <person name="Reynolds N.K."/>
            <person name="Benny G.L."/>
            <person name="Smith M.E."/>
            <person name="James T.Y."/>
            <person name="Grigoriev I.V."/>
        </authorList>
    </citation>
    <scope>NUCLEOTIDE SEQUENCE [LARGE SCALE GENOMIC DNA]</scope>
    <source>
        <strain evidence="5">RSA 1356</strain>
    </source>
</reference>
<organism evidence="4 5">
    <name type="scientific">Thamnocephalis sphaerospora</name>
    <dbReference type="NCBI Taxonomy" id="78915"/>
    <lineage>
        <taxon>Eukaryota</taxon>
        <taxon>Fungi</taxon>
        <taxon>Fungi incertae sedis</taxon>
        <taxon>Zoopagomycota</taxon>
        <taxon>Zoopagomycotina</taxon>
        <taxon>Zoopagomycetes</taxon>
        <taxon>Zoopagales</taxon>
        <taxon>Sigmoideomycetaceae</taxon>
        <taxon>Thamnocephalis</taxon>
    </lineage>
</organism>
<gene>
    <name evidence="4" type="ORF">THASP1DRAFT_23177</name>
</gene>
<dbReference type="Proteomes" id="UP000271241">
    <property type="component" value="Unassembled WGS sequence"/>
</dbReference>
<dbReference type="STRING" id="78915.A0A4P9XS45"/>
<feature type="domain" description="DUF7137" evidence="3">
    <location>
        <begin position="81"/>
        <end position="204"/>
    </location>
</feature>
<feature type="compositionally biased region" description="Low complexity" evidence="1">
    <location>
        <begin position="64"/>
        <end position="74"/>
    </location>
</feature>
<accession>A0A4P9XS45</accession>
<dbReference type="InterPro" id="IPR055561">
    <property type="entry name" value="DUF7137"/>
</dbReference>
<keyword evidence="2" id="KW-0732">Signal</keyword>
<keyword evidence="5" id="KW-1185">Reference proteome</keyword>
<protein>
    <recommendedName>
        <fullName evidence="3">DUF7137 domain-containing protein</fullName>
    </recommendedName>
</protein>
<dbReference type="OrthoDB" id="5589272at2759"/>
<evidence type="ECO:0000256" key="2">
    <source>
        <dbReference type="SAM" id="SignalP"/>
    </source>
</evidence>
<dbReference type="EMBL" id="KZ992558">
    <property type="protein sequence ID" value="RKP08926.1"/>
    <property type="molecule type" value="Genomic_DNA"/>
</dbReference>
<evidence type="ECO:0000256" key="1">
    <source>
        <dbReference type="SAM" id="MobiDB-lite"/>
    </source>
</evidence>
<name>A0A4P9XS45_9FUNG</name>
<dbReference type="PANTHER" id="PTHR42028">
    <property type="entry name" value="CHROMOSOME 1, WHOLE GENOME SHOTGUN SEQUENCE"/>
    <property type="match status" value="1"/>
</dbReference>
<dbReference type="AlphaFoldDB" id="A0A4P9XS45"/>
<dbReference type="Pfam" id="PF23585">
    <property type="entry name" value="DUF7137"/>
    <property type="match status" value="1"/>
</dbReference>
<evidence type="ECO:0000259" key="3">
    <source>
        <dbReference type="Pfam" id="PF23585"/>
    </source>
</evidence>
<evidence type="ECO:0000313" key="5">
    <source>
        <dbReference type="Proteomes" id="UP000271241"/>
    </source>
</evidence>
<evidence type="ECO:0000313" key="4">
    <source>
        <dbReference type="EMBL" id="RKP08926.1"/>
    </source>
</evidence>
<dbReference type="PANTHER" id="PTHR42028:SF1">
    <property type="entry name" value="YALI0E30657P"/>
    <property type="match status" value="1"/>
</dbReference>
<sequence length="249" mass="27206">MLLLVSLAVWSAVSFHVAAGAAAEVAPLTHGLWARAPQDGGDSGDGGGGRSDAGNRGSARDTRTGSSNSTNSTDPVIDLNEPPAQIKMLQPPLTLSELPRYRIGENVTFKWEYSGNLRIPPRYLTLEITRDRRQYATIGNISAASLQYSWDTSKWDDQAMQYLLTEDRYYLFITDERGRDTNRSSLGGRLMPYSSTSIYLYNAGSDLCVNCQATAARMQSILSRWLLAAPFIALTTLLGILDVVPGHGQ</sequence>
<proteinExistence type="predicted"/>
<feature type="chain" id="PRO_5020338627" description="DUF7137 domain-containing protein" evidence="2">
    <location>
        <begin position="24"/>
        <end position="249"/>
    </location>
</feature>
<feature type="compositionally biased region" description="Gly residues" evidence="1">
    <location>
        <begin position="41"/>
        <end position="51"/>
    </location>
</feature>
<feature type="region of interest" description="Disordered" evidence="1">
    <location>
        <begin position="36"/>
        <end position="83"/>
    </location>
</feature>